<evidence type="ECO:0000259" key="5">
    <source>
        <dbReference type="PROSITE" id="PS50887"/>
    </source>
</evidence>
<dbReference type="GO" id="GO:0007165">
    <property type="term" value="P:signal transduction"/>
    <property type="evidence" value="ECO:0007669"/>
    <property type="project" value="InterPro"/>
</dbReference>
<keyword evidence="3" id="KW-0472">Membrane</keyword>
<dbReference type="PANTHER" id="PTHR46663">
    <property type="entry name" value="DIGUANYLATE CYCLASE DGCT-RELATED"/>
    <property type="match status" value="1"/>
</dbReference>
<evidence type="ECO:0000256" key="2">
    <source>
        <dbReference type="SAM" id="Coils"/>
    </source>
</evidence>
<protein>
    <submittedName>
        <fullName evidence="6">Probable diguanylate cyclase YfiN</fullName>
        <ecNumber evidence="6">2.7.7.65</ecNumber>
    </submittedName>
</protein>
<evidence type="ECO:0000259" key="4">
    <source>
        <dbReference type="PROSITE" id="PS50885"/>
    </source>
</evidence>
<feature type="transmembrane region" description="Helical" evidence="3">
    <location>
        <begin position="164"/>
        <end position="183"/>
    </location>
</feature>
<dbReference type="GO" id="GO:0052621">
    <property type="term" value="F:diguanylate cyclase activity"/>
    <property type="evidence" value="ECO:0007669"/>
    <property type="project" value="UniProtKB-EC"/>
</dbReference>
<dbReference type="AlphaFoldDB" id="A0A380BWC3"/>
<dbReference type="RefSeq" id="WP_071237598.1">
    <property type="nucleotide sequence ID" value="NZ_CAXOJE010000014.1"/>
</dbReference>
<accession>A0A380BWC3</accession>
<dbReference type="CDD" id="cd01949">
    <property type="entry name" value="GGDEF"/>
    <property type="match status" value="1"/>
</dbReference>
<dbReference type="FunFam" id="3.30.70.270:FF:000001">
    <property type="entry name" value="Diguanylate cyclase domain protein"/>
    <property type="match status" value="1"/>
</dbReference>
<dbReference type="SUPFAM" id="SSF158472">
    <property type="entry name" value="HAMP domain-like"/>
    <property type="match status" value="1"/>
</dbReference>
<organism evidence="6 7">
    <name type="scientific">Shewanella algae</name>
    <dbReference type="NCBI Taxonomy" id="38313"/>
    <lineage>
        <taxon>Bacteria</taxon>
        <taxon>Pseudomonadati</taxon>
        <taxon>Pseudomonadota</taxon>
        <taxon>Gammaproteobacteria</taxon>
        <taxon>Alteromonadales</taxon>
        <taxon>Shewanellaceae</taxon>
        <taxon>Shewanella</taxon>
    </lineage>
</organism>
<evidence type="ECO:0000256" key="1">
    <source>
        <dbReference type="ARBA" id="ARBA00001946"/>
    </source>
</evidence>
<dbReference type="PROSITE" id="PS50885">
    <property type="entry name" value="HAMP"/>
    <property type="match status" value="1"/>
</dbReference>
<comment type="cofactor">
    <cofactor evidence="1">
        <name>Mg(2+)</name>
        <dbReference type="ChEBI" id="CHEBI:18420"/>
    </cofactor>
</comment>
<dbReference type="Pfam" id="PF00990">
    <property type="entry name" value="GGDEF"/>
    <property type="match status" value="1"/>
</dbReference>
<dbReference type="CDD" id="cd06225">
    <property type="entry name" value="HAMP"/>
    <property type="match status" value="1"/>
</dbReference>
<keyword evidence="7" id="KW-1185">Reference proteome</keyword>
<name>A0A380BWC3_9GAMM</name>
<dbReference type="SMART" id="SM00304">
    <property type="entry name" value="HAMP"/>
    <property type="match status" value="1"/>
</dbReference>
<dbReference type="NCBIfam" id="TIGR00254">
    <property type="entry name" value="GGDEF"/>
    <property type="match status" value="1"/>
</dbReference>
<dbReference type="PROSITE" id="PS50887">
    <property type="entry name" value="GGDEF"/>
    <property type="match status" value="1"/>
</dbReference>
<dbReference type="SUPFAM" id="SSF55073">
    <property type="entry name" value="Nucleotide cyclase"/>
    <property type="match status" value="1"/>
</dbReference>
<keyword evidence="2" id="KW-0175">Coiled coil</keyword>
<dbReference type="EMBL" id="UGYO01000002">
    <property type="protein sequence ID" value="SUJ08260.1"/>
    <property type="molecule type" value="Genomic_DNA"/>
</dbReference>
<dbReference type="EC" id="2.7.7.65" evidence="6"/>
<dbReference type="Gene3D" id="6.10.340.10">
    <property type="match status" value="1"/>
</dbReference>
<keyword evidence="3" id="KW-1133">Transmembrane helix</keyword>
<feature type="domain" description="GGDEF" evidence="5">
    <location>
        <begin position="296"/>
        <end position="431"/>
    </location>
</feature>
<evidence type="ECO:0000313" key="7">
    <source>
        <dbReference type="Proteomes" id="UP000254069"/>
    </source>
</evidence>
<feature type="domain" description="HAMP" evidence="4">
    <location>
        <begin position="187"/>
        <end position="239"/>
    </location>
</feature>
<evidence type="ECO:0000256" key="3">
    <source>
        <dbReference type="SAM" id="Phobius"/>
    </source>
</evidence>
<dbReference type="InterPro" id="IPR029787">
    <property type="entry name" value="Nucleotide_cyclase"/>
</dbReference>
<dbReference type="InterPro" id="IPR043128">
    <property type="entry name" value="Rev_trsase/Diguanyl_cyclase"/>
</dbReference>
<dbReference type="GO" id="GO:0016020">
    <property type="term" value="C:membrane"/>
    <property type="evidence" value="ECO:0007669"/>
    <property type="project" value="InterPro"/>
</dbReference>
<sequence>MKLSSRLNILVILCITLTLVLALSLLQQRHFSQQTFQQMHKLVELQLHLDLLRSNLWLLQQYRDNRAVENTQRDLLRLNALLSNTQVDDEQQQQLLANLKRQSSNISTLLEHSLPKLSLIADDQLVSSMLLSRYNMSIQSMSEDLFRFQHYTMDRARMLQLSHLYLNGALLLAIALLVTGFTLHTLRRFRRHLGSLKRGIRDLAKGDLHSRIRLEQQDELSELANEFNNMKQALMETTARKEQLQLEVEAQTRQLQQQQDRLRYLADHDDLTGALNRGAATTELENAIVRCQRQQLKAALLFIDLDKFKPINDNFGHSAGDAVLVEIAKRLRETLRRSDLVARIGGDEFIIWLEPINSREEVCAVLEKIHALGADIPWQGQQLQVGLSTGISLYPEHGDTLAELIGAADSAMYQAKQALPQASMELALKKRYSFASPSADA</sequence>
<dbReference type="Pfam" id="PF00672">
    <property type="entry name" value="HAMP"/>
    <property type="match status" value="1"/>
</dbReference>
<dbReference type="InterPro" id="IPR052163">
    <property type="entry name" value="DGC-Regulatory_Protein"/>
</dbReference>
<keyword evidence="6" id="KW-0808">Transferase</keyword>
<feature type="coiled-coil region" evidence="2">
    <location>
        <begin position="213"/>
        <end position="261"/>
    </location>
</feature>
<dbReference type="SMART" id="SM00267">
    <property type="entry name" value="GGDEF"/>
    <property type="match status" value="1"/>
</dbReference>
<dbReference type="InterPro" id="IPR000160">
    <property type="entry name" value="GGDEF_dom"/>
</dbReference>
<keyword evidence="3" id="KW-0812">Transmembrane</keyword>
<keyword evidence="6" id="KW-0548">Nucleotidyltransferase</keyword>
<evidence type="ECO:0000313" key="6">
    <source>
        <dbReference type="EMBL" id="SUJ08260.1"/>
    </source>
</evidence>
<dbReference type="InterPro" id="IPR003660">
    <property type="entry name" value="HAMP_dom"/>
</dbReference>
<proteinExistence type="predicted"/>
<gene>
    <name evidence="6" type="primary">yfiN_2</name>
    <name evidence="6" type="ORF">NCTC10738_04061</name>
</gene>
<reference evidence="6 7" key="1">
    <citation type="submission" date="2018-06" db="EMBL/GenBank/DDBJ databases">
        <authorList>
            <consortium name="Pathogen Informatics"/>
            <person name="Doyle S."/>
        </authorList>
    </citation>
    <scope>NUCLEOTIDE SEQUENCE [LARGE SCALE GENOMIC DNA]</scope>
    <source>
        <strain evidence="6 7">NCTC10738</strain>
    </source>
</reference>
<dbReference type="PANTHER" id="PTHR46663:SF2">
    <property type="entry name" value="GGDEF DOMAIN-CONTAINING PROTEIN"/>
    <property type="match status" value="1"/>
</dbReference>
<dbReference type="Proteomes" id="UP000254069">
    <property type="component" value="Unassembled WGS sequence"/>
</dbReference>
<dbReference type="Gene3D" id="3.30.70.270">
    <property type="match status" value="1"/>
</dbReference>